<dbReference type="EC" id="3.1.3.71" evidence="3"/>
<dbReference type="Gene3D" id="3.90.1560.10">
    <property type="entry name" value="ComB-like"/>
    <property type="match status" value="1"/>
</dbReference>
<evidence type="ECO:0000313" key="9">
    <source>
        <dbReference type="Proteomes" id="UP001415169"/>
    </source>
</evidence>
<dbReference type="InterPro" id="IPR005238">
    <property type="entry name" value="ComB-like"/>
</dbReference>
<dbReference type="EMBL" id="BAABBV010000001">
    <property type="protein sequence ID" value="GAA4160521.1"/>
    <property type="molecule type" value="Genomic_DNA"/>
</dbReference>
<protein>
    <recommendedName>
        <fullName evidence="4">Probable 2-phosphosulfolactate phosphatase</fullName>
        <ecNumber evidence="3">3.1.3.71</ecNumber>
    </recommendedName>
</protein>
<evidence type="ECO:0000256" key="2">
    <source>
        <dbReference type="ARBA" id="ARBA00009997"/>
    </source>
</evidence>
<gene>
    <name evidence="8" type="ORF">GCM10022286_16630</name>
</gene>
<proteinExistence type="inferred from homology"/>
<comment type="similarity">
    <text evidence="2">Belongs to the ComB family.</text>
</comment>
<keyword evidence="6" id="KW-0460">Magnesium</keyword>
<dbReference type="SUPFAM" id="SSF142823">
    <property type="entry name" value="ComB-like"/>
    <property type="match status" value="1"/>
</dbReference>
<organism evidence="8 9">
    <name type="scientific">Gryllotalpicola daejeonensis</name>
    <dbReference type="NCBI Taxonomy" id="993087"/>
    <lineage>
        <taxon>Bacteria</taxon>
        <taxon>Bacillati</taxon>
        <taxon>Actinomycetota</taxon>
        <taxon>Actinomycetes</taxon>
        <taxon>Micrococcales</taxon>
        <taxon>Microbacteriaceae</taxon>
        <taxon>Gryllotalpicola</taxon>
    </lineage>
</organism>
<dbReference type="Proteomes" id="UP001415169">
    <property type="component" value="Unassembled WGS sequence"/>
</dbReference>
<sequence>MPQPQPAEHTQQSYEVRFDWGIEGLRSIAPGAGVIVFIDTISFTTTVELATGLGLEIEPYPTLDREAAAAYAESVGAKLAARRGDPGLSLSPTSMTAEKIAEFGAPRAVVISLNGSRVAAGAAGLGVPVVAANLRNFSAVARWVLAYQQRLGRRANVAVVASGERRADDTLRPAVEDQLAAGAVIGALAARGIDACSPEAAVAAASFETLRRAVGHLLTASVSARELAAVDQLADVKIAAQLDVSDVVPVMRDGVFRAERMPEPEPQAAE</sequence>
<accession>A0ABP7ZJP6</accession>
<reference evidence="8" key="2">
    <citation type="submission" date="2023-12" db="EMBL/GenBank/DDBJ databases">
        <authorList>
            <person name="Sun Q."/>
            <person name="Inoue M."/>
        </authorList>
    </citation>
    <scope>NUCLEOTIDE SEQUENCE</scope>
    <source>
        <strain evidence="8">JCM 17590</strain>
    </source>
</reference>
<evidence type="ECO:0000256" key="7">
    <source>
        <dbReference type="ARBA" id="ARBA00033711"/>
    </source>
</evidence>
<reference evidence="8" key="1">
    <citation type="journal article" date="2014" name="Int. J. Syst. Evol. Microbiol.">
        <title>Complete genome of a new Firmicutes species belonging to the dominant human colonic microbiota ('Ruminococcus bicirculans') reveals two chromosomes and a selective capacity to utilize plant glucans.</title>
        <authorList>
            <consortium name="NISC Comparative Sequencing Program"/>
            <person name="Wegmann U."/>
            <person name="Louis P."/>
            <person name="Goesmann A."/>
            <person name="Henrissat B."/>
            <person name="Duncan S.H."/>
            <person name="Flint H.J."/>
        </authorList>
    </citation>
    <scope>NUCLEOTIDE SEQUENCE</scope>
    <source>
        <strain evidence="8">JCM 17590</strain>
    </source>
</reference>
<comment type="catalytic activity">
    <reaction evidence="7">
        <text>(2R)-O-phospho-3-sulfolactate + H2O = (2R)-3-sulfolactate + phosphate</text>
        <dbReference type="Rhea" id="RHEA:23416"/>
        <dbReference type="ChEBI" id="CHEBI:15377"/>
        <dbReference type="ChEBI" id="CHEBI:15597"/>
        <dbReference type="ChEBI" id="CHEBI:43474"/>
        <dbReference type="ChEBI" id="CHEBI:58738"/>
        <dbReference type="EC" id="3.1.3.71"/>
    </reaction>
</comment>
<comment type="cofactor">
    <cofactor evidence="1">
        <name>Mg(2+)</name>
        <dbReference type="ChEBI" id="CHEBI:18420"/>
    </cofactor>
</comment>
<dbReference type="InterPro" id="IPR036702">
    <property type="entry name" value="ComB-like_sf"/>
</dbReference>
<name>A0ABP7ZJP6_9MICO</name>
<keyword evidence="5" id="KW-0378">Hydrolase</keyword>
<evidence type="ECO:0000256" key="3">
    <source>
        <dbReference type="ARBA" id="ARBA00012953"/>
    </source>
</evidence>
<comment type="caution">
    <text evidence="8">The sequence shown here is derived from an EMBL/GenBank/DDBJ whole genome shotgun (WGS) entry which is preliminary data.</text>
</comment>
<keyword evidence="9" id="KW-1185">Reference proteome</keyword>
<evidence type="ECO:0000256" key="5">
    <source>
        <dbReference type="ARBA" id="ARBA00022801"/>
    </source>
</evidence>
<evidence type="ECO:0000313" key="8">
    <source>
        <dbReference type="EMBL" id="GAA4160521.1"/>
    </source>
</evidence>
<dbReference type="Pfam" id="PF04029">
    <property type="entry name" value="2-ph_phosp"/>
    <property type="match status" value="1"/>
</dbReference>
<dbReference type="PANTHER" id="PTHR37311">
    <property type="entry name" value="2-PHOSPHOSULFOLACTATE PHOSPHATASE-RELATED"/>
    <property type="match status" value="1"/>
</dbReference>
<evidence type="ECO:0000256" key="1">
    <source>
        <dbReference type="ARBA" id="ARBA00001946"/>
    </source>
</evidence>
<dbReference type="RefSeq" id="WP_344791293.1">
    <property type="nucleotide sequence ID" value="NZ_BAABBV010000001.1"/>
</dbReference>
<evidence type="ECO:0000256" key="6">
    <source>
        <dbReference type="ARBA" id="ARBA00022842"/>
    </source>
</evidence>
<dbReference type="PANTHER" id="PTHR37311:SF1">
    <property type="entry name" value="2-PHOSPHOSULFOLACTATE PHOSPHATASE-RELATED"/>
    <property type="match status" value="1"/>
</dbReference>
<evidence type="ECO:0000256" key="4">
    <source>
        <dbReference type="ARBA" id="ARBA00021948"/>
    </source>
</evidence>